<dbReference type="PANTHER" id="PTHR10585">
    <property type="entry name" value="ER LUMEN PROTEIN RETAINING RECEPTOR"/>
    <property type="match status" value="1"/>
</dbReference>
<evidence type="ECO:0000256" key="9">
    <source>
        <dbReference type="ARBA" id="ARBA00023136"/>
    </source>
</evidence>
<dbReference type="EMBL" id="MTKT01002440">
    <property type="protein sequence ID" value="OWM79405.1"/>
    <property type="molecule type" value="Genomic_DNA"/>
</dbReference>
<gene>
    <name evidence="12" type="ORF">CDL15_Pgr022817</name>
</gene>
<dbReference type="GO" id="GO:0046923">
    <property type="term" value="F:ER retention sequence binding"/>
    <property type="evidence" value="ECO:0007669"/>
    <property type="project" value="InterPro"/>
</dbReference>
<dbReference type="GO" id="GO:0005789">
    <property type="term" value="C:endoplasmic reticulum membrane"/>
    <property type="evidence" value="ECO:0007669"/>
    <property type="project" value="UniProtKB-SubCell"/>
</dbReference>
<dbReference type="PROSITE" id="PS00951">
    <property type="entry name" value="ER_LUMEN_RECEPTOR_1"/>
    <property type="match status" value="1"/>
</dbReference>
<comment type="caution">
    <text evidence="11">Lacks conserved residue(s) required for the propagation of feature annotation.</text>
</comment>
<dbReference type="Proteomes" id="UP000197138">
    <property type="component" value="Unassembled WGS sequence"/>
</dbReference>
<feature type="transmembrane region" description="Helical" evidence="11">
    <location>
        <begin position="121"/>
        <end position="144"/>
    </location>
</feature>
<comment type="caution">
    <text evidence="12">The sequence shown here is derived from an EMBL/GenBank/DDBJ whole genome shotgun (WGS) entry which is preliminary data.</text>
</comment>
<dbReference type="Pfam" id="PF00810">
    <property type="entry name" value="ER_lumen_recept"/>
    <property type="match status" value="1"/>
</dbReference>
<name>A0A218X2H7_PUNGR</name>
<evidence type="ECO:0000313" key="13">
    <source>
        <dbReference type="Proteomes" id="UP000197138"/>
    </source>
</evidence>
<keyword evidence="4 11" id="KW-0812">Transmembrane</keyword>
<dbReference type="GO" id="GO:0016192">
    <property type="term" value="P:vesicle-mediated transport"/>
    <property type="evidence" value="ECO:0007669"/>
    <property type="project" value="UniProtKB-KW"/>
</dbReference>
<evidence type="ECO:0000256" key="3">
    <source>
        <dbReference type="ARBA" id="ARBA00022448"/>
    </source>
</evidence>
<dbReference type="InterPro" id="IPR000133">
    <property type="entry name" value="ER_ret_rcpt"/>
</dbReference>
<evidence type="ECO:0000313" key="12">
    <source>
        <dbReference type="EMBL" id="OWM79405.1"/>
    </source>
</evidence>
<keyword evidence="6" id="KW-0931">ER-Golgi transport</keyword>
<evidence type="ECO:0000256" key="6">
    <source>
        <dbReference type="ARBA" id="ARBA00022892"/>
    </source>
</evidence>
<evidence type="ECO:0000256" key="1">
    <source>
        <dbReference type="ARBA" id="ARBA00004477"/>
    </source>
</evidence>
<evidence type="ECO:0000256" key="8">
    <source>
        <dbReference type="ARBA" id="ARBA00022989"/>
    </source>
</evidence>
<comment type="subcellular location">
    <subcellularLocation>
        <location evidence="1 11">Endoplasmic reticulum membrane</location>
        <topology evidence="1 11">Multi-pass membrane protein</topology>
    </subcellularLocation>
</comment>
<proteinExistence type="inferred from homology"/>
<evidence type="ECO:0000256" key="5">
    <source>
        <dbReference type="ARBA" id="ARBA00022824"/>
    </source>
</evidence>
<keyword evidence="10 11" id="KW-0675">Receptor</keyword>
<feature type="transmembrane region" description="Helical" evidence="11">
    <location>
        <begin position="55"/>
        <end position="77"/>
    </location>
</feature>
<dbReference type="PRINTS" id="PR00660">
    <property type="entry name" value="ERLUMENR"/>
</dbReference>
<keyword evidence="9 11" id="KW-0472">Membrane</keyword>
<evidence type="ECO:0000256" key="10">
    <source>
        <dbReference type="ARBA" id="ARBA00023170"/>
    </source>
</evidence>
<dbReference type="AlphaFoldDB" id="A0A218X2H7"/>
<feature type="transmembrane region" description="Helical" evidence="11">
    <location>
        <begin position="165"/>
        <end position="186"/>
    </location>
</feature>
<reference evidence="13" key="1">
    <citation type="journal article" date="2017" name="Plant J.">
        <title>The pomegranate (Punica granatum L.) genome and the genomics of punicalagin biosynthesis.</title>
        <authorList>
            <person name="Qin G."/>
            <person name="Xu C."/>
            <person name="Ming R."/>
            <person name="Tang H."/>
            <person name="Guyot R."/>
            <person name="Kramer E.M."/>
            <person name="Hu Y."/>
            <person name="Yi X."/>
            <person name="Qi Y."/>
            <person name="Xu X."/>
            <person name="Gao Z."/>
            <person name="Pan H."/>
            <person name="Jian J."/>
            <person name="Tian Y."/>
            <person name="Yue Z."/>
            <person name="Xu Y."/>
        </authorList>
    </citation>
    <scope>NUCLEOTIDE SEQUENCE [LARGE SCALE GENOMIC DNA]</scope>
    <source>
        <strain evidence="13">cv. Dabenzi</strain>
    </source>
</reference>
<keyword evidence="5 11" id="KW-0256">Endoplasmic reticulum</keyword>
<evidence type="ECO:0000256" key="7">
    <source>
        <dbReference type="ARBA" id="ARBA00022927"/>
    </source>
</evidence>
<evidence type="ECO:0000256" key="11">
    <source>
        <dbReference type="RuleBase" id="RU000634"/>
    </source>
</evidence>
<protein>
    <recommendedName>
        <fullName evidence="11">ER lumen protein-retaining receptor</fullName>
    </recommendedName>
</protein>
<feature type="transmembrane region" description="Helical" evidence="11">
    <location>
        <begin position="98"/>
        <end position="115"/>
    </location>
</feature>
<dbReference type="GO" id="GO:0015031">
    <property type="term" value="P:protein transport"/>
    <property type="evidence" value="ECO:0007669"/>
    <property type="project" value="UniProtKB-KW"/>
</dbReference>
<dbReference type="GO" id="GO:0006621">
    <property type="term" value="P:protein retention in ER lumen"/>
    <property type="evidence" value="ECO:0007669"/>
    <property type="project" value="InterPro"/>
</dbReference>
<keyword evidence="7 11" id="KW-0653">Protein transport</keyword>
<dbReference type="PROSITE" id="PS00952">
    <property type="entry name" value="ER_LUMEN_RECEPTOR_2"/>
    <property type="match status" value="1"/>
</dbReference>
<evidence type="ECO:0000256" key="2">
    <source>
        <dbReference type="ARBA" id="ARBA00010120"/>
    </source>
</evidence>
<keyword evidence="3 11" id="KW-0813">Transport</keyword>
<evidence type="ECO:0000256" key="4">
    <source>
        <dbReference type="ARBA" id="ARBA00022692"/>
    </source>
</evidence>
<accession>A0A218X2H7</accession>
<organism evidence="12 13">
    <name type="scientific">Punica granatum</name>
    <name type="common">Pomegranate</name>
    <dbReference type="NCBI Taxonomy" id="22663"/>
    <lineage>
        <taxon>Eukaryota</taxon>
        <taxon>Viridiplantae</taxon>
        <taxon>Streptophyta</taxon>
        <taxon>Embryophyta</taxon>
        <taxon>Tracheophyta</taxon>
        <taxon>Spermatophyta</taxon>
        <taxon>Magnoliopsida</taxon>
        <taxon>eudicotyledons</taxon>
        <taxon>Gunneridae</taxon>
        <taxon>Pentapetalae</taxon>
        <taxon>rosids</taxon>
        <taxon>malvids</taxon>
        <taxon>Myrtales</taxon>
        <taxon>Lythraceae</taxon>
        <taxon>Punica</taxon>
    </lineage>
</organism>
<sequence>MNLFRLAGDMTHLLSIVVLLLKIRTTKSCTGISLKTQELYVIVFLTRYLDLFTRYLSFYNSAMKVFFLGTSMAIVWYMRYHKVVKQTYNKDEDTFRHYFLVLASFVLAILIPRAFTMTEILWTASIYLEAVAILPQLVLLQSAYRALYLVNWIYRFFTELHKVRWIPWVSGLLQTALYADFFYYYIKSWKNHEKLKLPA</sequence>
<keyword evidence="8 11" id="KW-1133">Transmembrane helix</keyword>
<comment type="similarity">
    <text evidence="2 11">Belongs to the ERD2 family.</text>
</comment>